<dbReference type="Pfam" id="PF13460">
    <property type="entry name" value="NAD_binding_10"/>
    <property type="match status" value="1"/>
</dbReference>
<dbReference type="PANTHER" id="PTHR43162">
    <property type="match status" value="1"/>
</dbReference>
<organism evidence="2 3">
    <name type="scientific">Leifsonia virtsii</name>
    <dbReference type="NCBI Taxonomy" id="3035915"/>
    <lineage>
        <taxon>Bacteria</taxon>
        <taxon>Bacillati</taxon>
        <taxon>Actinomycetota</taxon>
        <taxon>Actinomycetes</taxon>
        <taxon>Micrococcales</taxon>
        <taxon>Microbacteriaceae</taxon>
        <taxon>Leifsonia</taxon>
    </lineage>
</organism>
<accession>A0ABT8J2E5</accession>
<dbReference type="InterPro" id="IPR051604">
    <property type="entry name" value="Ergot_Alk_Oxidoreductase"/>
</dbReference>
<gene>
    <name evidence="2" type="ORF">P5G59_18445</name>
</gene>
<dbReference type="PANTHER" id="PTHR43162:SF1">
    <property type="entry name" value="PRESTALK A DIFFERENTIATION PROTEIN A"/>
    <property type="match status" value="1"/>
</dbReference>
<dbReference type="Proteomes" id="UP001174210">
    <property type="component" value="Unassembled WGS sequence"/>
</dbReference>
<sequence>MIVVTTPTGQIGSALVRRLLAANQDIRVVVRDPARLADDVRERVEVVVGSHGDPVVLDAALPGADALFWLVPPDRSAGSAREHYLGMARVAATAVRRHGVGHVVGVTSAGHGWAPSAGVLSAAFAMDDELAASGAAYAALSMPFYLENLLGQVDSIVRDGAFSLAVAADRPFATVATDDIAVTAAHLLTDRAWEGRRDLPLFGPDRLTPTEMAEVMSRALGRPIAFRPVSIEDLAGAMRAAGASEQAVRDTTEMFVAQADGIYDADWAVAELGATDVATWCRTVLAPRLAAHPAWAA</sequence>
<dbReference type="EMBL" id="JAROCB010000005">
    <property type="protein sequence ID" value="MDN4599137.1"/>
    <property type="molecule type" value="Genomic_DNA"/>
</dbReference>
<evidence type="ECO:0000313" key="2">
    <source>
        <dbReference type="EMBL" id="MDN4599137.1"/>
    </source>
</evidence>
<evidence type="ECO:0000259" key="1">
    <source>
        <dbReference type="Pfam" id="PF13460"/>
    </source>
</evidence>
<proteinExistence type="predicted"/>
<dbReference type="Gene3D" id="3.90.25.10">
    <property type="entry name" value="UDP-galactose 4-epimerase, domain 1"/>
    <property type="match status" value="1"/>
</dbReference>
<protein>
    <submittedName>
        <fullName evidence="2">NAD(P)H-binding protein</fullName>
    </submittedName>
</protein>
<dbReference type="Gene3D" id="3.40.50.720">
    <property type="entry name" value="NAD(P)-binding Rossmann-like Domain"/>
    <property type="match status" value="1"/>
</dbReference>
<dbReference type="SUPFAM" id="SSF51735">
    <property type="entry name" value="NAD(P)-binding Rossmann-fold domains"/>
    <property type="match status" value="1"/>
</dbReference>
<evidence type="ECO:0000313" key="3">
    <source>
        <dbReference type="Proteomes" id="UP001174210"/>
    </source>
</evidence>
<dbReference type="InterPro" id="IPR016040">
    <property type="entry name" value="NAD(P)-bd_dom"/>
</dbReference>
<name>A0ABT8J2E5_9MICO</name>
<reference evidence="2" key="1">
    <citation type="submission" date="2023-03" db="EMBL/GenBank/DDBJ databases">
        <title>MT1 and MT2 Draft Genomes of Novel Species.</title>
        <authorList>
            <person name="Venkateswaran K."/>
        </authorList>
    </citation>
    <scope>NUCLEOTIDE SEQUENCE</scope>
    <source>
        <strain evidence="2">F6_8S_P_1A</strain>
    </source>
</reference>
<comment type="caution">
    <text evidence="2">The sequence shown here is derived from an EMBL/GenBank/DDBJ whole genome shotgun (WGS) entry which is preliminary data.</text>
</comment>
<feature type="domain" description="NAD(P)-binding" evidence="1">
    <location>
        <begin position="8"/>
        <end position="189"/>
    </location>
</feature>
<keyword evidence="3" id="KW-1185">Reference proteome</keyword>
<dbReference type="RefSeq" id="WP_301220481.1">
    <property type="nucleotide sequence ID" value="NZ_JAROCB010000005.1"/>
</dbReference>
<dbReference type="InterPro" id="IPR036291">
    <property type="entry name" value="NAD(P)-bd_dom_sf"/>
</dbReference>